<gene>
    <name evidence="18" type="primary">cobU</name>
    <name evidence="18" type="ORF">F130042H8_20250</name>
</gene>
<dbReference type="SUPFAM" id="SSF52540">
    <property type="entry name" value="P-loop containing nucleoside triphosphate hydrolases"/>
    <property type="match status" value="1"/>
</dbReference>
<keyword evidence="14" id="KW-0067">ATP-binding</keyword>
<dbReference type="InterPro" id="IPR027417">
    <property type="entry name" value="P-loop_NTPase"/>
</dbReference>
<evidence type="ECO:0000256" key="16">
    <source>
        <dbReference type="ARBA" id="ARBA00029570"/>
    </source>
</evidence>
<accession>A0ABQ0AY61</accession>
<keyword evidence="15" id="KW-0342">GTP-binding</keyword>
<evidence type="ECO:0000256" key="8">
    <source>
        <dbReference type="ARBA" id="ARBA00012016"/>
    </source>
</evidence>
<reference evidence="18 19" key="1">
    <citation type="submission" date="2024-04" db="EMBL/GenBank/DDBJ databases">
        <title>Defined microbial consortia suppress multidrug-resistant proinflammatory Enterobacteriaceae via ecological control.</title>
        <authorList>
            <person name="Furuichi M."/>
            <person name="Kawaguchi T."/>
            <person name="Pust M."/>
            <person name="Yasuma K."/>
            <person name="Plichta D."/>
            <person name="Hasegawa N."/>
            <person name="Ohya T."/>
            <person name="Bhattarai S."/>
            <person name="Sasajima S."/>
            <person name="Aoto Y."/>
            <person name="Tuganbaev T."/>
            <person name="Yaginuma M."/>
            <person name="Ueda M."/>
            <person name="Okahashi N."/>
            <person name="Amafuji K."/>
            <person name="Kiridooshi Y."/>
            <person name="Sugita K."/>
            <person name="Strazar M."/>
            <person name="Skelly A."/>
            <person name="Suda W."/>
            <person name="Hattori M."/>
            <person name="Nakamoto N."/>
            <person name="Caballero S."/>
            <person name="Norman J."/>
            <person name="Olle B."/>
            <person name="Tanoue T."/>
            <person name="Arita M."/>
            <person name="Bucci V."/>
            <person name="Atarashi K."/>
            <person name="Xavier R."/>
            <person name="Honda K."/>
        </authorList>
    </citation>
    <scope>NUCLEOTIDE SEQUENCE [LARGE SCALE GENOMIC DNA]</scope>
    <source>
        <strain evidence="19">f13</strain>
    </source>
</reference>
<comment type="catalytic activity">
    <reaction evidence="1">
        <text>adenosylcob(III)inamide + ATP = adenosylcob(III)inamide phosphate + ADP + H(+)</text>
        <dbReference type="Rhea" id="RHEA:15769"/>
        <dbReference type="ChEBI" id="CHEBI:2480"/>
        <dbReference type="ChEBI" id="CHEBI:15378"/>
        <dbReference type="ChEBI" id="CHEBI:30616"/>
        <dbReference type="ChEBI" id="CHEBI:58502"/>
        <dbReference type="ChEBI" id="CHEBI:456216"/>
        <dbReference type="EC" id="2.7.1.156"/>
    </reaction>
</comment>
<name>A0ABQ0AY61_9FIRM</name>
<keyword evidence="10" id="KW-0169">Cobalamin biosynthesis</keyword>
<comment type="caution">
    <text evidence="18">The sequence shown here is derived from an EMBL/GenBank/DDBJ whole genome shotgun (WGS) entry which is preliminary data.</text>
</comment>
<evidence type="ECO:0000256" key="11">
    <source>
        <dbReference type="ARBA" id="ARBA00022679"/>
    </source>
</evidence>
<dbReference type="EC" id="2.7.1.156" evidence="8"/>
<dbReference type="InterPro" id="IPR003203">
    <property type="entry name" value="CobU/CobP"/>
</dbReference>
<keyword evidence="19" id="KW-1185">Reference proteome</keyword>
<sequence length="179" mass="19722">MILITGGSGSGKSAYGESRLMAEKTEQKFYVATMEVYGEEGRRKVERHRKMRAGKGFVTIERSRELGGLRIPEHGKNAVLLECVSNLAANAMFSGKNMMKDSGKLAGMLFEDILSLDRQADFLAVITNEVGADGEVYAWETMEYIRFMGRLNSLLAEKASQVVEVVYGIPVVLKGETEG</sequence>
<dbReference type="Pfam" id="PF02283">
    <property type="entry name" value="CobU"/>
    <property type="match status" value="1"/>
</dbReference>
<comment type="similarity">
    <text evidence="7">Belongs to the CobU/CobP family.</text>
</comment>
<evidence type="ECO:0000256" key="1">
    <source>
        <dbReference type="ARBA" id="ARBA00000312"/>
    </source>
</evidence>
<keyword evidence="12" id="KW-0547">Nucleotide-binding</keyword>
<dbReference type="Gene3D" id="3.40.50.300">
    <property type="entry name" value="P-loop containing nucleotide triphosphate hydrolases"/>
    <property type="match status" value="1"/>
</dbReference>
<dbReference type="RefSeq" id="WP_390469878.1">
    <property type="nucleotide sequence ID" value="NZ_BAABXL010000001.1"/>
</dbReference>
<keyword evidence="11" id="KW-0808">Transferase</keyword>
<dbReference type="Proteomes" id="UP001600894">
    <property type="component" value="Unassembled WGS sequence"/>
</dbReference>
<evidence type="ECO:0000256" key="13">
    <source>
        <dbReference type="ARBA" id="ARBA00022777"/>
    </source>
</evidence>
<evidence type="ECO:0000256" key="2">
    <source>
        <dbReference type="ARBA" id="ARBA00000711"/>
    </source>
</evidence>
<dbReference type="GO" id="GO:0016779">
    <property type="term" value="F:nucleotidyltransferase activity"/>
    <property type="evidence" value="ECO:0007669"/>
    <property type="project" value="UniProtKB-KW"/>
</dbReference>
<dbReference type="PIRSF" id="PIRSF006135">
    <property type="entry name" value="CobU"/>
    <property type="match status" value="1"/>
</dbReference>
<dbReference type="EC" id="2.7.7.62" evidence="9"/>
<organism evidence="18 19">
    <name type="scientific">Enterocloster alcoholdehydrogenati</name>
    <dbReference type="NCBI Taxonomy" id="2547410"/>
    <lineage>
        <taxon>Bacteria</taxon>
        <taxon>Bacillati</taxon>
        <taxon>Bacillota</taxon>
        <taxon>Clostridia</taxon>
        <taxon>Lachnospirales</taxon>
        <taxon>Lachnospiraceae</taxon>
        <taxon>Enterocloster</taxon>
    </lineage>
</organism>
<evidence type="ECO:0000313" key="19">
    <source>
        <dbReference type="Proteomes" id="UP001600894"/>
    </source>
</evidence>
<keyword evidence="18" id="KW-0548">Nucleotidyltransferase</keyword>
<evidence type="ECO:0000256" key="4">
    <source>
        <dbReference type="ARBA" id="ARBA00003889"/>
    </source>
</evidence>
<dbReference type="PANTHER" id="PTHR34848">
    <property type="match status" value="1"/>
</dbReference>
<dbReference type="PANTHER" id="PTHR34848:SF1">
    <property type="entry name" value="BIFUNCTIONAL ADENOSYLCOBALAMIN BIOSYNTHESIS PROTEIN COBU"/>
    <property type="match status" value="1"/>
</dbReference>
<keyword evidence="13 18" id="KW-0418">Kinase</keyword>
<protein>
    <recommendedName>
        <fullName evidence="16">Adenosylcobinamide kinase</fullName>
        <ecNumber evidence="8">2.7.1.156</ecNumber>
        <ecNumber evidence="9">2.7.7.62</ecNumber>
    </recommendedName>
    <alternativeName>
        <fullName evidence="17">Adenosylcobinamide-phosphate guanylyltransferase</fullName>
    </alternativeName>
</protein>
<evidence type="ECO:0000256" key="7">
    <source>
        <dbReference type="ARBA" id="ARBA00007490"/>
    </source>
</evidence>
<evidence type="ECO:0000313" key="18">
    <source>
        <dbReference type="EMBL" id="GAA6268965.1"/>
    </source>
</evidence>
<comment type="function">
    <text evidence="4">Catalyzes ATP-dependent phosphorylation of adenosylcobinamide and addition of GMP to adenosylcobinamide phosphate.</text>
</comment>
<evidence type="ECO:0000256" key="6">
    <source>
        <dbReference type="ARBA" id="ARBA00005159"/>
    </source>
</evidence>
<evidence type="ECO:0000256" key="14">
    <source>
        <dbReference type="ARBA" id="ARBA00022840"/>
    </source>
</evidence>
<evidence type="ECO:0000256" key="9">
    <source>
        <dbReference type="ARBA" id="ARBA00012523"/>
    </source>
</evidence>
<dbReference type="GO" id="GO:0016301">
    <property type="term" value="F:kinase activity"/>
    <property type="evidence" value="ECO:0007669"/>
    <property type="project" value="UniProtKB-KW"/>
</dbReference>
<comment type="catalytic activity">
    <reaction evidence="3">
        <text>adenosylcob(III)inamide + GTP = adenosylcob(III)inamide phosphate + GDP + H(+)</text>
        <dbReference type="Rhea" id="RHEA:15765"/>
        <dbReference type="ChEBI" id="CHEBI:2480"/>
        <dbReference type="ChEBI" id="CHEBI:15378"/>
        <dbReference type="ChEBI" id="CHEBI:37565"/>
        <dbReference type="ChEBI" id="CHEBI:58189"/>
        <dbReference type="ChEBI" id="CHEBI:58502"/>
        <dbReference type="EC" id="2.7.1.156"/>
    </reaction>
</comment>
<dbReference type="EMBL" id="BAABXL010000001">
    <property type="protein sequence ID" value="GAA6268965.1"/>
    <property type="molecule type" value="Genomic_DNA"/>
</dbReference>
<evidence type="ECO:0000256" key="3">
    <source>
        <dbReference type="ARBA" id="ARBA00001522"/>
    </source>
</evidence>
<evidence type="ECO:0000256" key="15">
    <source>
        <dbReference type="ARBA" id="ARBA00023134"/>
    </source>
</evidence>
<evidence type="ECO:0000256" key="10">
    <source>
        <dbReference type="ARBA" id="ARBA00022573"/>
    </source>
</evidence>
<evidence type="ECO:0000256" key="17">
    <source>
        <dbReference type="ARBA" id="ARBA00030571"/>
    </source>
</evidence>
<proteinExistence type="inferred from homology"/>
<evidence type="ECO:0000256" key="5">
    <source>
        <dbReference type="ARBA" id="ARBA00004692"/>
    </source>
</evidence>
<comment type="pathway">
    <text evidence="6">Cofactor biosynthesis; adenosylcobalamin biosynthesis; adenosylcobalamin from cob(II)yrinate a,c-diamide: step 5/7.</text>
</comment>
<evidence type="ECO:0000256" key="12">
    <source>
        <dbReference type="ARBA" id="ARBA00022741"/>
    </source>
</evidence>
<comment type="pathway">
    <text evidence="5">Cofactor biosynthesis; adenosylcobalamin biosynthesis; adenosylcobalamin from cob(II)yrinate a,c-diamide: step 6/7.</text>
</comment>
<comment type="catalytic activity">
    <reaction evidence="2">
        <text>adenosylcob(III)inamide phosphate + GTP + H(+) = adenosylcob(III)inamide-GDP + diphosphate</text>
        <dbReference type="Rhea" id="RHEA:22712"/>
        <dbReference type="ChEBI" id="CHEBI:15378"/>
        <dbReference type="ChEBI" id="CHEBI:33019"/>
        <dbReference type="ChEBI" id="CHEBI:37565"/>
        <dbReference type="ChEBI" id="CHEBI:58502"/>
        <dbReference type="ChEBI" id="CHEBI:60487"/>
        <dbReference type="EC" id="2.7.7.62"/>
    </reaction>
</comment>